<dbReference type="AlphaFoldDB" id="A0A0A0LGI5"/>
<reference evidence="1 2" key="3">
    <citation type="journal article" date="2010" name="BMC Genomics">
        <title>Transcriptome sequencing and comparative analysis of cucumber flowers with different sex types.</title>
        <authorList>
            <person name="Guo S."/>
            <person name="Zheng Y."/>
            <person name="Joung J.G."/>
            <person name="Liu S."/>
            <person name="Zhang Z."/>
            <person name="Crasta O.R."/>
            <person name="Sobral B.W."/>
            <person name="Xu Y."/>
            <person name="Huang S."/>
            <person name="Fei Z."/>
        </authorList>
    </citation>
    <scope>NUCLEOTIDE SEQUENCE [LARGE SCALE GENOMIC DNA]</scope>
    <source>
        <strain evidence="2">cv. 9930</strain>
    </source>
</reference>
<gene>
    <name evidence="1" type="ORF">Csa_2G033380</name>
</gene>
<keyword evidence="2" id="KW-1185">Reference proteome</keyword>
<organism evidence="1 2">
    <name type="scientific">Cucumis sativus</name>
    <name type="common">Cucumber</name>
    <dbReference type="NCBI Taxonomy" id="3659"/>
    <lineage>
        <taxon>Eukaryota</taxon>
        <taxon>Viridiplantae</taxon>
        <taxon>Streptophyta</taxon>
        <taxon>Embryophyta</taxon>
        <taxon>Tracheophyta</taxon>
        <taxon>Spermatophyta</taxon>
        <taxon>Magnoliopsida</taxon>
        <taxon>eudicotyledons</taxon>
        <taxon>Gunneridae</taxon>
        <taxon>Pentapetalae</taxon>
        <taxon>rosids</taxon>
        <taxon>fabids</taxon>
        <taxon>Cucurbitales</taxon>
        <taxon>Cucurbitaceae</taxon>
        <taxon>Benincaseae</taxon>
        <taxon>Cucumis</taxon>
    </lineage>
</organism>
<sequence length="71" mass="8166">MVVMVLMDFQTNIAEEALISGFNKIVGLSFSSKSKVGEMGNFFFFFFFLDFVFQDGDEKATPHIFYRFGLD</sequence>
<dbReference type="EMBL" id="CM002923">
    <property type="protein sequence ID" value="KGN60983.1"/>
    <property type="molecule type" value="Genomic_DNA"/>
</dbReference>
<reference evidence="1 2" key="4">
    <citation type="journal article" date="2011" name="BMC Genomics">
        <title>RNA-Seq improves annotation of protein-coding genes in the cucumber genome.</title>
        <authorList>
            <person name="Li Z."/>
            <person name="Zhang Z."/>
            <person name="Yan P."/>
            <person name="Huang S."/>
            <person name="Fei Z."/>
            <person name="Lin K."/>
        </authorList>
    </citation>
    <scope>NUCLEOTIDE SEQUENCE [LARGE SCALE GENOMIC DNA]</scope>
    <source>
        <strain evidence="2">cv. 9930</strain>
    </source>
</reference>
<reference evidence="1 2" key="2">
    <citation type="journal article" date="2009" name="PLoS ONE">
        <title>An integrated genetic and cytogenetic map of the cucumber genome.</title>
        <authorList>
            <person name="Ren Y."/>
            <person name="Zhang Z."/>
            <person name="Liu J."/>
            <person name="Staub J.E."/>
            <person name="Han Y."/>
            <person name="Cheng Z."/>
            <person name="Li X."/>
            <person name="Lu J."/>
            <person name="Miao H."/>
            <person name="Kang H."/>
            <person name="Xie B."/>
            <person name="Gu X."/>
            <person name="Wang X."/>
            <person name="Du Y."/>
            <person name="Jin W."/>
            <person name="Huang S."/>
        </authorList>
    </citation>
    <scope>NUCLEOTIDE SEQUENCE [LARGE SCALE GENOMIC DNA]</scope>
    <source>
        <strain evidence="2">cv. 9930</strain>
    </source>
</reference>
<evidence type="ECO:0000313" key="1">
    <source>
        <dbReference type="EMBL" id="KGN60983.1"/>
    </source>
</evidence>
<protein>
    <submittedName>
        <fullName evidence="1">Uncharacterized protein</fullName>
    </submittedName>
</protein>
<dbReference type="Gramene" id="KGN60983">
    <property type="protein sequence ID" value="KGN60983"/>
    <property type="gene ID" value="Csa_2G033380"/>
</dbReference>
<reference evidence="1 2" key="1">
    <citation type="journal article" date="2009" name="Nat. Genet.">
        <title>The genome of the cucumber, Cucumis sativus L.</title>
        <authorList>
            <person name="Huang S."/>
            <person name="Li R."/>
            <person name="Zhang Z."/>
            <person name="Li L."/>
            <person name="Gu X."/>
            <person name="Fan W."/>
            <person name="Lucas W.J."/>
            <person name="Wang X."/>
            <person name="Xie B."/>
            <person name="Ni P."/>
            <person name="Ren Y."/>
            <person name="Zhu H."/>
            <person name="Li J."/>
            <person name="Lin K."/>
            <person name="Jin W."/>
            <person name="Fei Z."/>
            <person name="Li G."/>
            <person name="Staub J."/>
            <person name="Kilian A."/>
            <person name="van der Vossen E.A."/>
            <person name="Wu Y."/>
            <person name="Guo J."/>
            <person name="He J."/>
            <person name="Jia Z."/>
            <person name="Ren Y."/>
            <person name="Tian G."/>
            <person name="Lu Y."/>
            <person name="Ruan J."/>
            <person name="Qian W."/>
            <person name="Wang M."/>
            <person name="Huang Q."/>
            <person name="Li B."/>
            <person name="Xuan Z."/>
            <person name="Cao J."/>
            <person name="Asan"/>
            <person name="Wu Z."/>
            <person name="Zhang J."/>
            <person name="Cai Q."/>
            <person name="Bai Y."/>
            <person name="Zhao B."/>
            <person name="Han Y."/>
            <person name="Li Y."/>
            <person name="Li X."/>
            <person name="Wang S."/>
            <person name="Shi Q."/>
            <person name="Liu S."/>
            <person name="Cho W.K."/>
            <person name="Kim J.Y."/>
            <person name="Xu Y."/>
            <person name="Heller-Uszynska K."/>
            <person name="Miao H."/>
            <person name="Cheng Z."/>
            <person name="Zhang S."/>
            <person name="Wu J."/>
            <person name="Yang Y."/>
            <person name="Kang H."/>
            <person name="Li M."/>
            <person name="Liang H."/>
            <person name="Ren X."/>
            <person name="Shi Z."/>
            <person name="Wen M."/>
            <person name="Jian M."/>
            <person name="Yang H."/>
            <person name="Zhang G."/>
            <person name="Yang Z."/>
            <person name="Chen R."/>
            <person name="Liu S."/>
            <person name="Li J."/>
            <person name="Ma L."/>
            <person name="Liu H."/>
            <person name="Zhou Y."/>
            <person name="Zhao J."/>
            <person name="Fang X."/>
            <person name="Li G."/>
            <person name="Fang L."/>
            <person name="Li Y."/>
            <person name="Liu D."/>
            <person name="Zheng H."/>
            <person name="Zhang Y."/>
            <person name="Qin N."/>
            <person name="Li Z."/>
            <person name="Yang G."/>
            <person name="Yang S."/>
            <person name="Bolund L."/>
            <person name="Kristiansen K."/>
            <person name="Zheng H."/>
            <person name="Li S."/>
            <person name="Zhang X."/>
            <person name="Yang H."/>
            <person name="Wang J."/>
            <person name="Sun R."/>
            <person name="Zhang B."/>
            <person name="Jiang S."/>
            <person name="Wang J."/>
            <person name="Du Y."/>
            <person name="Li S."/>
        </authorList>
    </citation>
    <scope>NUCLEOTIDE SEQUENCE [LARGE SCALE GENOMIC DNA]</scope>
    <source>
        <strain evidence="2">cv. 9930</strain>
    </source>
</reference>
<name>A0A0A0LGI5_CUCSA</name>
<proteinExistence type="predicted"/>
<dbReference type="Proteomes" id="UP000029981">
    <property type="component" value="Chromosome 2"/>
</dbReference>
<accession>A0A0A0LGI5</accession>
<evidence type="ECO:0000313" key="2">
    <source>
        <dbReference type="Proteomes" id="UP000029981"/>
    </source>
</evidence>